<keyword evidence="9" id="KW-1185">Reference proteome</keyword>
<reference evidence="8 9" key="1">
    <citation type="submission" date="2009-10" db="EMBL/GenBank/DDBJ databases">
        <title>Complete sequence of Halothiobacillus neapolitanus c2.</title>
        <authorList>
            <consortium name="US DOE Joint Genome Institute"/>
            <person name="Lucas S."/>
            <person name="Copeland A."/>
            <person name="Lapidus A."/>
            <person name="Glavina del Rio T."/>
            <person name="Tice H."/>
            <person name="Bruce D."/>
            <person name="Goodwin L."/>
            <person name="Pitluck S."/>
            <person name="Davenport K."/>
            <person name="Brettin T."/>
            <person name="Detter J.C."/>
            <person name="Han C."/>
            <person name="Tapia R."/>
            <person name="Larimer F."/>
            <person name="Land M."/>
            <person name="Hauser L."/>
            <person name="Kyrpides N."/>
            <person name="Mikhailova N."/>
            <person name="Kerfeld C."/>
            <person name="Cannon G."/>
            <person name="Heinhort S."/>
        </authorList>
    </citation>
    <scope>NUCLEOTIDE SEQUENCE [LARGE SCALE GENOMIC DNA]</scope>
    <source>
        <strain evidence="9">ATCC 23641 / c2</strain>
    </source>
</reference>
<evidence type="ECO:0000256" key="3">
    <source>
        <dbReference type="ARBA" id="ARBA00022692"/>
    </source>
</evidence>
<dbReference type="OrthoDB" id="8455471at2"/>
<evidence type="ECO:0000256" key="5">
    <source>
        <dbReference type="ARBA" id="ARBA00023136"/>
    </source>
</evidence>
<evidence type="ECO:0000256" key="6">
    <source>
        <dbReference type="SAM" id="Phobius"/>
    </source>
</evidence>
<organism evidence="8 9">
    <name type="scientific">Halothiobacillus neapolitanus (strain ATCC 23641 / DSM 15147 / CIP 104769 / NCIMB 8539 / c2)</name>
    <name type="common">Thiobacillus neapolitanus</name>
    <dbReference type="NCBI Taxonomy" id="555778"/>
    <lineage>
        <taxon>Bacteria</taxon>
        <taxon>Pseudomonadati</taxon>
        <taxon>Pseudomonadota</taxon>
        <taxon>Gammaproteobacteria</taxon>
        <taxon>Chromatiales</taxon>
        <taxon>Halothiobacillaceae</taxon>
        <taxon>Halothiobacillus</taxon>
    </lineage>
</organism>
<evidence type="ECO:0000313" key="8">
    <source>
        <dbReference type="EMBL" id="ACX96380.1"/>
    </source>
</evidence>
<dbReference type="Pfam" id="PF13396">
    <property type="entry name" value="PLDc_N"/>
    <property type="match status" value="1"/>
</dbReference>
<keyword evidence="2" id="KW-1003">Cell membrane</keyword>
<dbReference type="eggNOG" id="ENOG5033ADY">
    <property type="taxonomic scope" value="Bacteria"/>
</dbReference>
<evidence type="ECO:0000256" key="4">
    <source>
        <dbReference type="ARBA" id="ARBA00022989"/>
    </source>
</evidence>
<dbReference type="Proteomes" id="UP000009102">
    <property type="component" value="Chromosome"/>
</dbReference>
<comment type="subcellular location">
    <subcellularLocation>
        <location evidence="1">Cell membrane</location>
        <topology evidence="1">Multi-pass membrane protein</topology>
    </subcellularLocation>
</comment>
<dbReference type="HOGENOM" id="CLU_176001_6_1_6"/>
<dbReference type="InterPro" id="IPR027379">
    <property type="entry name" value="CLS_N"/>
</dbReference>
<feature type="transmembrane region" description="Helical" evidence="6">
    <location>
        <begin position="37"/>
        <end position="56"/>
    </location>
</feature>
<keyword evidence="3 6" id="KW-0812">Transmembrane</keyword>
<evidence type="ECO:0000256" key="1">
    <source>
        <dbReference type="ARBA" id="ARBA00004651"/>
    </source>
</evidence>
<accession>D0L107</accession>
<feature type="domain" description="Cardiolipin synthase N-terminal" evidence="7">
    <location>
        <begin position="16"/>
        <end position="58"/>
    </location>
</feature>
<keyword evidence="5 6" id="KW-0472">Membrane</keyword>
<evidence type="ECO:0000313" key="9">
    <source>
        <dbReference type="Proteomes" id="UP000009102"/>
    </source>
</evidence>
<gene>
    <name evidence="8" type="ordered locus">Hneap_1550</name>
</gene>
<protein>
    <recommendedName>
        <fullName evidence="7">Cardiolipin synthase N-terminal domain-containing protein</fullName>
    </recommendedName>
</protein>
<dbReference type="RefSeq" id="WP_012824414.1">
    <property type="nucleotide sequence ID" value="NC_013422.1"/>
</dbReference>
<dbReference type="KEGG" id="hna:Hneap_1550"/>
<dbReference type="EMBL" id="CP001801">
    <property type="protein sequence ID" value="ACX96380.1"/>
    <property type="molecule type" value="Genomic_DNA"/>
</dbReference>
<evidence type="ECO:0000256" key="2">
    <source>
        <dbReference type="ARBA" id="ARBA00022475"/>
    </source>
</evidence>
<dbReference type="GO" id="GO:0005886">
    <property type="term" value="C:plasma membrane"/>
    <property type="evidence" value="ECO:0007669"/>
    <property type="project" value="UniProtKB-SubCell"/>
</dbReference>
<dbReference type="AlphaFoldDB" id="D0L107"/>
<proteinExistence type="predicted"/>
<keyword evidence="4 6" id="KW-1133">Transmembrane helix</keyword>
<dbReference type="STRING" id="555778.Hneap_1550"/>
<sequence>MLSMQVGGLFGFILLALDIWAIIKVIQSNAGAGVKTLWVLLIIFLPLLGLILWALLGPKG</sequence>
<evidence type="ECO:0000259" key="7">
    <source>
        <dbReference type="Pfam" id="PF13396"/>
    </source>
</evidence>
<name>D0L107_HALNC</name>